<dbReference type="InterPro" id="IPR017970">
    <property type="entry name" value="Homeobox_CS"/>
</dbReference>
<evidence type="ECO:0000256" key="4">
    <source>
        <dbReference type="ARBA" id="ARBA00023155"/>
    </source>
</evidence>
<evidence type="ECO:0000256" key="8">
    <source>
        <dbReference type="SAM" id="MobiDB-lite"/>
    </source>
</evidence>
<dbReference type="InterPro" id="IPR001356">
    <property type="entry name" value="HD"/>
</dbReference>
<feature type="non-terminal residue" evidence="10">
    <location>
        <position position="163"/>
    </location>
</feature>
<dbReference type="PROSITE" id="PS00027">
    <property type="entry name" value="HOMEOBOX_1"/>
    <property type="match status" value="1"/>
</dbReference>
<gene>
    <name evidence="10" type="ORF">ANCDUO_20381</name>
</gene>
<feature type="compositionally biased region" description="Polar residues" evidence="8">
    <location>
        <begin position="154"/>
        <end position="163"/>
    </location>
</feature>
<dbReference type="EMBL" id="KN752957">
    <property type="protein sequence ID" value="KIH49544.1"/>
    <property type="molecule type" value="Genomic_DNA"/>
</dbReference>
<dbReference type="GO" id="GO:0000977">
    <property type="term" value="F:RNA polymerase II transcription regulatory region sequence-specific DNA binding"/>
    <property type="evidence" value="ECO:0007669"/>
    <property type="project" value="TreeGrafter"/>
</dbReference>
<name>A0A0C2FSB1_9BILA</name>
<accession>A0A0C2FSB1</accession>
<keyword evidence="3 6" id="KW-0238">DNA-binding</keyword>
<keyword evidence="2" id="KW-0175">Coiled coil</keyword>
<sequence>MRAWLADKDAVQRLLVKERVSTKAMQPFLSDLLYLKLQMDAGLPLEKNLVNGNGKRLSDPPYEPPPRKVQFVHYFTLDRVIGGEFQRTIITEQQKEALRFVFQHEHHPSQKTVELLSLKLNLNIRTVNNWFHNHRTRQKASLKEGKVYPPAVTNLPTSKNWQQ</sequence>
<keyword evidence="4 6" id="KW-0371">Homeobox</keyword>
<dbReference type="OrthoDB" id="10257567at2759"/>
<dbReference type="InterPro" id="IPR009057">
    <property type="entry name" value="Homeodomain-like_sf"/>
</dbReference>
<feature type="DNA-binding region" description="Homeobox" evidence="6">
    <location>
        <begin position="89"/>
        <end position="142"/>
    </location>
</feature>
<dbReference type="PANTHER" id="PTHR14043:SF2">
    <property type="entry name" value="HOMEOBOX PROTEIN CUT"/>
    <property type="match status" value="1"/>
</dbReference>
<reference evidence="10 11" key="1">
    <citation type="submission" date="2013-12" db="EMBL/GenBank/DDBJ databases">
        <title>Draft genome of the parsitic nematode Ancylostoma duodenale.</title>
        <authorList>
            <person name="Mitreva M."/>
        </authorList>
    </citation>
    <scope>NUCLEOTIDE SEQUENCE [LARGE SCALE GENOMIC DNA]</scope>
    <source>
        <strain evidence="10 11">Zhejiang</strain>
    </source>
</reference>
<dbReference type="Gene3D" id="1.10.10.60">
    <property type="entry name" value="Homeodomain-like"/>
    <property type="match status" value="1"/>
</dbReference>
<evidence type="ECO:0000256" key="2">
    <source>
        <dbReference type="ARBA" id="ARBA00023054"/>
    </source>
</evidence>
<dbReference type="SUPFAM" id="SSF46689">
    <property type="entry name" value="Homeodomain-like"/>
    <property type="match status" value="1"/>
</dbReference>
<evidence type="ECO:0000313" key="11">
    <source>
        <dbReference type="Proteomes" id="UP000054047"/>
    </source>
</evidence>
<dbReference type="GO" id="GO:0000981">
    <property type="term" value="F:DNA-binding transcription factor activity, RNA polymerase II-specific"/>
    <property type="evidence" value="ECO:0007669"/>
    <property type="project" value="InterPro"/>
</dbReference>
<evidence type="ECO:0000256" key="3">
    <source>
        <dbReference type="ARBA" id="ARBA00023125"/>
    </source>
</evidence>
<dbReference type="AlphaFoldDB" id="A0A0C2FSB1"/>
<comment type="subcellular location">
    <subcellularLocation>
        <location evidence="1 6 7">Nucleus</location>
    </subcellularLocation>
</comment>
<dbReference type="CDD" id="cd00086">
    <property type="entry name" value="homeodomain"/>
    <property type="match status" value="1"/>
</dbReference>
<dbReference type="GO" id="GO:0005634">
    <property type="term" value="C:nucleus"/>
    <property type="evidence" value="ECO:0007669"/>
    <property type="project" value="UniProtKB-SubCell"/>
</dbReference>
<evidence type="ECO:0000256" key="1">
    <source>
        <dbReference type="ARBA" id="ARBA00004123"/>
    </source>
</evidence>
<dbReference type="Pfam" id="PF00046">
    <property type="entry name" value="Homeodomain"/>
    <property type="match status" value="1"/>
</dbReference>
<evidence type="ECO:0000256" key="7">
    <source>
        <dbReference type="RuleBase" id="RU000682"/>
    </source>
</evidence>
<dbReference type="SMART" id="SM00389">
    <property type="entry name" value="HOX"/>
    <property type="match status" value="1"/>
</dbReference>
<dbReference type="Proteomes" id="UP000054047">
    <property type="component" value="Unassembled WGS sequence"/>
</dbReference>
<evidence type="ECO:0000256" key="6">
    <source>
        <dbReference type="PROSITE-ProRule" id="PRU00108"/>
    </source>
</evidence>
<feature type="region of interest" description="Disordered" evidence="8">
    <location>
        <begin position="139"/>
        <end position="163"/>
    </location>
</feature>
<proteinExistence type="predicted"/>
<keyword evidence="11" id="KW-1185">Reference proteome</keyword>
<evidence type="ECO:0000259" key="9">
    <source>
        <dbReference type="PROSITE" id="PS50071"/>
    </source>
</evidence>
<keyword evidence="5 6" id="KW-0539">Nucleus</keyword>
<evidence type="ECO:0000256" key="5">
    <source>
        <dbReference type="ARBA" id="ARBA00023242"/>
    </source>
</evidence>
<evidence type="ECO:0000313" key="10">
    <source>
        <dbReference type="EMBL" id="KIH49544.1"/>
    </source>
</evidence>
<organism evidence="10 11">
    <name type="scientific">Ancylostoma duodenale</name>
    <dbReference type="NCBI Taxonomy" id="51022"/>
    <lineage>
        <taxon>Eukaryota</taxon>
        <taxon>Metazoa</taxon>
        <taxon>Ecdysozoa</taxon>
        <taxon>Nematoda</taxon>
        <taxon>Chromadorea</taxon>
        <taxon>Rhabditida</taxon>
        <taxon>Rhabditina</taxon>
        <taxon>Rhabditomorpha</taxon>
        <taxon>Strongyloidea</taxon>
        <taxon>Ancylostomatidae</taxon>
        <taxon>Ancylostomatinae</taxon>
        <taxon>Ancylostoma</taxon>
    </lineage>
</organism>
<dbReference type="PROSITE" id="PS50071">
    <property type="entry name" value="HOMEOBOX_2"/>
    <property type="match status" value="1"/>
</dbReference>
<dbReference type="PANTHER" id="PTHR14043">
    <property type="entry name" value="CCAAT DISPLACEMENT PROTEIN-RELATED"/>
    <property type="match status" value="1"/>
</dbReference>
<protein>
    <submittedName>
        <fullName evidence="10">Homeobox domain protein</fullName>
    </submittedName>
</protein>
<feature type="domain" description="Homeobox" evidence="9">
    <location>
        <begin position="87"/>
        <end position="141"/>
    </location>
</feature>